<sequence length="111" mass="12868">MLDYVFVNYGLNGSYLVHKEAFIQAINIVFKKNKKILLDSEIEILFNNENSNVIINASYLILSESENFSQITNFLLNSIKEVVKFLIGVEPDNICLRYNGTKKNNLNYKKR</sequence>
<reference evidence="1 2" key="1">
    <citation type="submission" date="2019-01" db="EMBL/GenBank/DDBJ databases">
        <authorList>
            <consortium name="Pathogen Informatics"/>
        </authorList>
    </citation>
    <scope>NUCLEOTIDE SEQUENCE [LARGE SCALE GENOMIC DNA]</scope>
    <source>
        <strain evidence="1 2">NCTC10166</strain>
    </source>
</reference>
<dbReference type="KEGG" id="mnu:NCTC10166_00042"/>
<dbReference type="RefSeq" id="WP_129719476.1">
    <property type="nucleotide sequence ID" value="NZ_LR214951.1"/>
</dbReference>
<organism evidence="1 2">
    <name type="scientific">Mesomycoplasma neurolyticum</name>
    <dbReference type="NCBI Taxonomy" id="2120"/>
    <lineage>
        <taxon>Bacteria</taxon>
        <taxon>Bacillati</taxon>
        <taxon>Mycoplasmatota</taxon>
        <taxon>Mycoplasmoidales</taxon>
        <taxon>Metamycoplasmataceae</taxon>
        <taxon>Mesomycoplasma</taxon>
    </lineage>
</organism>
<name>A0A449A4D4_9BACT</name>
<keyword evidence="2" id="KW-1185">Reference proteome</keyword>
<dbReference type="Proteomes" id="UP000289440">
    <property type="component" value="Chromosome"/>
</dbReference>
<dbReference type="EMBL" id="LR214951">
    <property type="protein sequence ID" value="VEU59088.1"/>
    <property type="molecule type" value="Genomic_DNA"/>
</dbReference>
<dbReference type="NCBIfam" id="NF045836">
    <property type="entry name" value="MMB_0454_fam"/>
    <property type="match status" value="1"/>
</dbReference>
<gene>
    <name evidence="1" type="ORF">NCTC10166_00042</name>
</gene>
<proteinExistence type="predicted"/>
<evidence type="ECO:0000313" key="2">
    <source>
        <dbReference type="Proteomes" id="UP000289440"/>
    </source>
</evidence>
<dbReference type="AlphaFoldDB" id="A0A449A4D4"/>
<accession>A0A449A4D4</accession>
<dbReference type="InterPro" id="IPR054781">
    <property type="entry name" value="Asp23-rel"/>
</dbReference>
<protein>
    <submittedName>
        <fullName evidence="1">Uncharacterized protein</fullName>
    </submittedName>
</protein>
<evidence type="ECO:0000313" key="1">
    <source>
        <dbReference type="EMBL" id="VEU59088.1"/>
    </source>
</evidence>